<dbReference type="InterPro" id="IPR036508">
    <property type="entry name" value="Chitin-bd_dom_sf"/>
</dbReference>
<dbReference type="InterPro" id="IPR052976">
    <property type="entry name" value="Scoloptoxin-like"/>
</dbReference>
<dbReference type="GO" id="GO:0008061">
    <property type="term" value="F:chitin binding"/>
    <property type="evidence" value="ECO:0007669"/>
    <property type="project" value="InterPro"/>
</dbReference>
<feature type="signal peptide" evidence="2">
    <location>
        <begin position="1"/>
        <end position="18"/>
    </location>
</feature>
<dbReference type="Pfam" id="PF01607">
    <property type="entry name" value="CBM_14"/>
    <property type="match status" value="1"/>
</dbReference>
<reference evidence="4" key="2">
    <citation type="submission" date="2020-06" db="EMBL/GenBank/DDBJ databases">
        <authorList>
            <person name="Sheffer M."/>
        </authorList>
    </citation>
    <scope>NUCLEOTIDE SEQUENCE</scope>
</reference>
<feature type="domain" description="Chitin-binding type-2" evidence="3">
    <location>
        <begin position="211"/>
        <end position="269"/>
    </location>
</feature>
<evidence type="ECO:0000313" key="5">
    <source>
        <dbReference type="Proteomes" id="UP000807504"/>
    </source>
</evidence>
<reference evidence="4" key="1">
    <citation type="journal article" date="2020" name="bioRxiv">
        <title>Chromosome-level reference genome of the European wasp spider Argiope bruennichi: a resource for studies on range expansion and evolutionary adaptation.</title>
        <authorList>
            <person name="Sheffer M.M."/>
            <person name="Hoppe A."/>
            <person name="Krehenwinkel H."/>
            <person name="Uhl G."/>
            <person name="Kuss A.W."/>
            <person name="Jensen L."/>
            <person name="Jensen C."/>
            <person name="Gillespie R.G."/>
            <person name="Hoff K.J."/>
            <person name="Prost S."/>
        </authorList>
    </citation>
    <scope>NUCLEOTIDE SEQUENCE</scope>
</reference>
<dbReference type="Proteomes" id="UP000807504">
    <property type="component" value="Unassembled WGS sequence"/>
</dbReference>
<dbReference type="PROSITE" id="PS50940">
    <property type="entry name" value="CHIT_BIND_II"/>
    <property type="match status" value="1"/>
</dbReference>
<feature type="chain" id="PRO_5035814041" evidence="2">
    <location>
        <begin position="19"/>
        <end position="532"/>
    </location>
</feature>
<dbReference type="GO" id="GO:0005576">
    <property type="term" value="C:extracellular region"/>
    <property type="evidence" value="ECO:0007669"/>
    <property type="project" value="InterPro"/>
</dbReference>
<name>A0A8T0E8W1_ARGBR</name>
<feature type="region of interest" description="Disordered" evidence="1">
    <location>
        <begin position="377"/>
        <end position="398"/>
    </location>
</feature>
<dbReference type="AlphaFoldDB" id="A0A8T0E8W1"/>
<proteinExistence type="predicted"/>
<dbReference type="InterPro" id="IPR002557">
    <property type="entry name" value="Chitin-bd_dom"/>
</dbReference>
<gene>
    <name evidence="4" type="ORF">HNY73_020744</name>
</gene>
<organism evidence="4 5">
    <name type="scientific">Argiope bruennichi</name>
    <name type="common">Wasp spider</name>
    <name type="synonym">Aranea bruennichi</name>
    <dbReference type="NCBI Taxonomy" id="94029"/>
    <lineage>
        <taxon>Eukaryota</taxon>
        <taxon>Metazoa</taxon>
        <taxon>Ecdysozoa</taxon>
        <taxon>Arthropoda</taxon>
        <taxon>Chelicerata</taxon>
        <taxon>Arachnida</taxon>
        <taxon>Araneae</taxon>
        <taxon>Araneomorphae</taxon>
        <taxon>Entelegynae</taxon>
        <taxon>Araneoidea</taxon>
        <taxon>Araneidae</taxon>
        <taxon>Argiope</taxon>
    </lineage>
</organism>
<evidence type="ECO:0000259" key="3">
    <source>
        <dbReference type="PROSITE" id="PS50940"/>
    </source>
</evidence>
<comment type="caution">
    <text evidence="4">The sequence shown here is derived from an EMBL/GenBank/DDBJ whole genome shotgun (WGS) entry which is preliminary data.</text>
</comment>
<sequence>MLFLLCLSTVLLASSSIATDPETVSKNADDISNQDKLDSKDFWKLIFNTYYDLKGLRNETTDSIVESFFEHEFEAYPGELYPAFKKIFEHISKSNDRIWNLYESILYLYHNVEASDWVYETVLRRAALGKILKESGELDLDATFSFDVRSKTEYANLEHRHGVVIGEDEVVTDSYEQPCGNEGGVETLQVGSIRAIPGMHFPNYEDIPITSFTCAGKHIPGFYADLETGCQVFHVCYPHRRESFLCPIGTTFNQAILACDYWYSSNCSLAPLYFHSNRITDEHIEGTESFVDHLLGQYDAASTSTRQPADYPTKKPKKPKSPKIKIVLPNIDWSLMIKFLPVKSKIMECPDFCEKTSFSYQTESTTDAVPTTVEYTETTTMQPSTEPATSVPPKKEKYDEKTTKSEILLDILKAVEMLTKDAEGFLTEAVQKKHKQNVSSGIKPGIKLPKAKELAKPARAPELPTQKPKPLPEINQRFVVKPARKLPSPKVSRSRLLKPSKTVESKRRIYFRKKEPAKLILEGIKAISHLFE</sequence>
<dbReference type="EMBL" id="JABXBU010002230">
    <property type="protein sequence ID" value="KAF8767858.1"/>
    <property type="molecule type" value="Genomic_DNA"/>
</dbReference>
<feature type="region of interest" description="Disordered" evidence="1">
    <location>
        <begin position="483"/>
        <end position="504"/>
    </location>
</feature>
<accession>A0A8T0E8W1</accession>
<dbReference type="SMART" id="SM00494">
    <property type="entry name" value="ChtBD2"/>
    <property type="match status" value="1"/>
</dbReference>
<protein>
    <submittedName>
        <fullName evidence="4">U-scoloptoxin(01)-Cw1a like protein</fullName>
    </submittedName>
</protein>
<dbReference type="PANTHER" id="PTHR22933">
    <property type="entry name" value="FI18007P1-RELATED"/>
    <property type="match status" value="1"/>
</dbReference>
<dbReference type="SUPFAM" id="SSF57625">
    <property type="entry name" value="Invertebrate chitin-binding proteins"/>
    <property type="match status" value="1"/>
</dbReference>
<evidence type="ECO:0000313" key="4">
    <source>
        <dbReference type="EMBL" id="KAF8767858.1"/>
    </source>
</evidence>
<keyword evidence="5" id="KW-1185">Reference proteome</keyword>
<evidence type="ECO:0000256" key="1">
    <source>
        <dbReference type="SAM" id="MobiDB-lite"/>
    </source>
</evidence>
<feature type="region of interest" description="Disordered" evidence="1">
    <location>
        <begin position="302"/>
        <end position="321"/>
    </location>
</feature>
<evidence type="ECO:0000256" key="2">
    <source>
        <dbReference type="SAM" id="SignalP"/>
    </source>
</evidence>
<keyword evidence="2" id="KW-0732">Signal</keyword>
<dbReference type="PANTHER" id="PTHR22933:SF43">
    <property type="entry name" value="LP10131P"/>
    <property type="match status" value="1"/>
</dbReference>
<dbReference type="Gene3D" id="2.170.140.10">
    <property type="entry name" value="Chitin binding domain"/>
    <property type="match status" value="1"/>
</dbReference>